<dbReference type="CDD" id="cd00093">
    <property type="entry name" value="HTH_XRE"/>
    <property type="match status" value="1"/>
</dbReference>
<dbReference type="AlphaFoldDB" id="A0A418JGQ6"/>
<accession>A0A418JGQ6</accession>
<evidence type="ECO:0000313" key="2">
    <source>
        <dbReference type="EMBL" id="RIO43491.1"/>
    </source>
</evidence>
<evidence type="ECO:0000313" key="3">
    <source>
        <dbReference type="Proteomes" id="UP000285625"/>
    </source>
</evidence>
<dbReference type="GO" id="GO:0003677">
    <property type="term" value="F:DNA binding"/>
    <property type="evidence" value="ECO:0007669"/>
    <property type="project" value="InterPro"/>
</dbReference>
<protein>
    <submittedName>
        <fullName evidence="2">XRE family transcriptional regulator</fullName>
    </submittedName>
</protein>
<gene>
    <name evidence="2" type="ORF">BUZ57_10785</name>
</gene>
<reference evidence="2 3" key="1">
    <citation type="journal article" date="2016" name="Front. Microbiol.">
        <title>Comprehensive Phylogenetic Analysis of Bovine Non-aureus Staphylococci Species Based on Whole-Genome Sequencing.</title>
        <authorList>
            <person name="Naushad S."/>
            <person name="Barkema H.W."/>
            <person name="Luby C."/>
            <person name="Condas L.A."/>
            <person name="Nobrega D.B."/>
            <person name="Carson D.A."/>
            <person name="De Buck J."/>
        </authorList>
    </citation>
    <scope>NUCLEOTIDE SEQUENCE [LARGE SCALE GENOMIC DNA]</scope>
    <source>
        <strain evidence="2 3">SNUC 5959</strain>
    </source>
</reference>
<name>A0A418JGQ6_STAHY</name>
<dbReference type="InterPro" id="IPR010982">
    <property type="entry name" value="Lambda_DNA-bd_dom_sf"/>
</dbReference>
<organism evidence="2 3">
    <name type="scientific">Staphylococcus hyicus</name>
    <dbReference type="NCBI Taxonomy" id="1284"/>
    <lineage>
        <taxon>Bacteria</taxon>
        <taxon>Bacillati</taxon>
        <taxon>Bacillota</taxon>
        <taxon>Bacilli</taxon>
        <taxon>Bacillales</taxon>
        <taxon>Staphylococcaceae</taxon>
        <taxon>Staphylococcus</taxon>
    </lineage>
</organism>
<sequence length="66" mass="7994">MTMKDFRNEQVRGEFKQWRKDNLNTSLIAISKKLGINYNYLTDWHRGRFNIGEKTLSKIEKLINKY</sequence>
<feature type="domain" description="HTH cro/C1-type" evidence="1">
    <location>
        <begin position="16"/>
        <end position="64"/>
    </location>
</feature>
<dbReference type="EMBL" id="QXVO01000042">
    <property type="protein sequence ID" value="RIO43491.1"/>
    <property type="molecule type" value="Genomic_DNA"/>
</dbReference>
<proteinExistence type="predicted"/>
<comment type="caution">
    <text evidence="2">The sequence shown here is derived from an EMBL/GenBank/DDBJ whole genome shotgun (WGS) entry which is preliminary data.</text>
</comment>
<dbReference type="InterPro" id="IPR001387">
    <property type="entry name" value="Cro/C1-type_HTH"/>
</dbReference>
<evidence type="ECO:0000259" key="1">
    <source>
        <dbReference type="Pfam" id="PF01381"/>
    </source>
</evidence>
<dbReference type="Pfam" id="PF01381">
    <property type="entry name" value="HTH_3"/>
    <property type="match status" value="1"/>
</dbReference>
<dbReference type="Proteomes" id="UP000285625">
    <property type="component" value="Unassembled WGS sequence"/>
</dbReference>
<dbReference type="SUPFAM" id="SSF47413">
    <property type="entry name" value="lambda repressor-like DNA-binding domains"/>
    <property type="match status" value="1"/>
</dbReference>